<dbReference type="OrthoDB" id="767835at2"/>
<proteinExistence type="predicted"/>
<name>A0A4Q9HEQ4_9SPHI</name>
<protein>
    <submittedName>
        <fullName evidence="2">Uncharacterized protein</fullName>
    </submittedName>
</protein>
<sequence length="314" mass="37041">MFKKSLLYYKSLLFFLLSIGIELLLLPILYIWEYILRKLSNYLNKKPLKYNQLRKREKVTDISLLNVCVHEWGGYEMKRSKTIRGRQFDCGLEYQLRRLRNYRGNVKLRNTITISDYDLFKYKTELSDFNVVPVENLAMDFSGYSKFIELLPLDNQYVLLMNSSISARQVDFIDEYLNYFKENQELGMLGISFSSKSYQTLIRNNFQPHIQSFFILTTKQVLTEVIDLNGGFLPGSRSNYKLSIIKFGELKLSKLVLKLGYRIAVIKENGIPFVFYRNKWYDNGYGRWTNPDGDCRLYVKELNAINPLIISLLK</sequence>
<keyword evidence="3" id="KW-1185">Reference proteome</keyword>
<dbReference type="EMBL" id="SIXF01000005">
    <property type="protein sequence ID" value="TBO43310.1"/>
    <property type="molecule type" value="Genomic_DNA"/>
</dbReference>
<gene>
    <name evidence="2" type="ORF">EYS08_08185</name>
</gene>
<evidence type="ECO:0000313" key="3">
    <source>
        <dbReference type="Proteomes" id="UP000291819"/>
    </source>
</evidence>
<reference evidence="2 3" key="1">
    <citation type="submission" date="2019-02" db="EMBL/GenBank/DDBJ databases">
        <title>Pedobacter kyonggii whole genome sequence analysis.</title>
        <authorList>
            <person name="Dahal R.H."/>
        </authorList>
    </citation>
    <scope>NUCLEOTIDE SEQUENCE [LARGE SCALE GENOMIC DNA]</scope>
    <source>
        <strain evidence="2 3">K-4-11-1</strain>
    </source>
</reference>
<keyword evidence="1" id="KW-1133">Transmembrane helix</keyword>
<dbReference type="Proteomes" id="UP000291819">
    <property type="component" value="Unassembled WGS sequence"/>
</dbReference>
<keyword evidence="1" id="KW-0472">Membrane</keyword>
<feature type="transmembrane region" description="Helical" evidence="1">
    <location>
        <begin position="12"/>
        <end position="32"/>
    </location>
</feature>
<keyword evidence="1" id="KW-0812">Transmembrane</keyword>
<dbReference type="AlphaFoldDB" id="A0A4Q9HEQ4"/>
<dbReference type="RefSeq" id="WP_131029554.1">
    <property type="nucleotide sequence ID" value="NZ_SIXF01000005.1"/>
</dbReference>
<accession>A0A4Q9HEQ4</accession>
<organism evidence="2 3">
    <name type="scientific">Pedobacter kyonggii</name>
    <dbReference type="NCBI Taxonomy" id="1926871"/>
    <lineage>
        <taxon>Bacteria</taxon>
        <taxon>Pseudomonadati</taxon>
        <taxon>Bacteroidota</taxon>
        <taxon>Sphingobacteriia</taxon>
        <taxon>Sphingobacteriales</taxon>
        <taxon>Sphingobacteriaceae</taxon>
        <taxon>Pedobacter</taxon>
    </lineage>
</organism>
<evidence type="ECO:0000313" key="2">
    <source>
        <dbReference type="EMBL" id="TBO43310.1"/>
    </source>
</evidence>
<comment type="caution">
    <text evidence="2">The sequence shown here is derived from an EMBL/GenBank/DDBJ whole genome shotgun (WGS) entry which is preliminary data.</text>
</comment>
<evidence type="ECO:0000256" key="1">
    <source>
        <dbReference type="SAM" id="Phobius"/>
    </source>
</evidence>